<evidence type="ECO:0000256" key="3">
    <source>
        <dbReference type="ARBA" id="ARBA00012601"/>
    </source>
</evidence>
<gene>
    <name evidence="10" type="ORF">MCOR_4781</name>
</gene>
<evidence type="ECO:0000256" key="1">
    <source>
        <dbReference type="ARBA" id="ARBA00000966"/>
    </source>
</evidence>
<keyword evidence="11" id="KW-1185">Reference proteome</keyword>
<sequence>MEYVKYSSNETVHYLVNKDHSGIQTNNQQFDVMIEGTAKDGSVPSAQAFLQNMVHDNYNVPTPPNTGDHVKFGFPQASAVTLLTWSLLQYKDAYKASGQLDDMYDCIRWPLEWLLKCPNAVPYTPKGLAFRTKWGSLRHAGVQAVLVTFEDTLSEFSIIDTGYGFLLI</sequence>
<keyword evidence="6" id="KW-0119">Carbohydrate metabolism</keyword>
<evidence type="ECO:0000313" key="11">
    <source>
        <dbReference type="Proteomes" id="UP000507470"/>
    </source>
</evidence>
<dbReference type="SUPFAM" id="SSF48208">
    <property type="entry name" value="Six-hairpin glycosidases"/>
    <property type="match status" value="1"/>
</dbReference>
<evidence type="ECO:0000256" key="4">
    <source>
        <dbReference type="ARBA" id="ARBA00022801"/>
    </source>
</evidence>
<proteinExistence type="inferred from homology"/>
<dbReference type="GO" id="GO:0008810">
    <property type="term" value="F:cellulase activity"/>
    <property type="evidence" value="ECO:0007669"/>
    <property type="project" value="UniProtKB-EC"/>
</dbReference>
<comment type="similarity">
    <text evidence="2">Belongs to the glycosyl hydrolase 9 (cellulase E) family.</text>
</comment>
<organism evidence="10 11">
    <name type="scientific">Mytilus coruscus</name>
    <name type="common">Sea mussel</name>
    <dbReference type="NCBI Taxonomy" id="42192"/>
    <lineage>
        <taxon>Eukaryota</taxon>
        <taxon>Metazoa</taxon>
        <taxon>Spiralia</taxon>
        <taxon>Lophotrochozoa</taxon>
        <taxon>Mollusca</taxon>
        <taxon>Bivalvia</taxon>
        <taxon>Autobranchia</taxon>
        <taxon>Pteriomorphia</taxon>
        <taxon>Mytilida</taxon>
        <taxon>Mytiloidea</taxon>
        <taxon>Mytilidae</taxon>
        <taxon>Mytilinae</taxon>
        <taxon>Mytilus</taxon>
    </lineage>
</organism>
<keyword evidence="4 10" id="KW-0378">Hydrolase</keyword>
<dbReference type="Gene3D" id="1.50.10.10">
    <property type="match status" value="1"/>
</dbReference>
<dbReference type="Proteomes" id="UP000507470">
    <property type="component" value="Unassembled WGS sequence"/>
</dbReference>
<dbReference type="PANTHER" id="PTHR22298">
    <property type="entry name" value="ENDO-1,4-BETA-GLUCANASE"/>
    <property type="match status" value="1"/>
</dbReference>
<feature type="domain" description="Glycoside hydrolase family 9" evidence="9">
    <location>
        <begin position="67"/>
        <end position="118"/>
    </location>
</feature>
<evidence type="ECO:0000256" key="6">
    <source>
        <dbReference type="ARBA" id="ARBA00023277"/>
    </source>
</evidence>
<keyword evidence="8" id="KW-0624">Polysaccharide degradation</keyword>
<keyword evidence="7 10" id="KW-0326">Glycosidase</keyword>
<protein>
    <recommendedName>
        <fullName evidence="3">cellulase</fullName>
        <ecNumber evidence="3">3.2.1.4</ecNumber>
    </recommendedName>
</protein>
<dbReference type="InterPro" id="IPR012341">
    <property type="entry name" value="6hp_glycosidase-like_sf"/>
</dbReference>
<evidence type="ECO:0000313" key="10">
    <source>
        <dbReference type="EMBL" id="CAC5363303.1"/>
    </source>
</evidence>
<name>A0A6J8A8Z9_MYTCO</name>
<dbReference type="InterPro" id="IPR008928">
    <property type="entry name" value="6-hairpin_glycosidase_sf"/>
</dbReference>
<evidence type="ECO:0000256" key="2">
    <source>
        <dbReference type="ARBA" id="ARBA00007072"/>
    </source>
</evidence>
<dbReference type="InterPro" id="IPR001701">
    <property type="entry name" value="Glyco_hydro_9"/>
</dbReference>
<reference evidence="10 11" key="1">
    <citation type="submission" date="2020-06" db="EMBL/GenBank/DDBJ databases">
        <authorList>
            <person name="Li R."/>
            <person name="Bekaert M."/>
        </authorList>
    </citation>
    <scope>NUCLEOTIDE SEQUENCE [LARGE SCALE GENOMIC DNA]</scope>
    <source>
        <strain evidence="11">wild</strain>
    </source>
</reference>
<dbReference type="OrthoDB" id="6157896at2759"/>
<evidence type="ECO:0000256" key="8">
    <source>
        <dbReference type="ARBA" id="ARBA00023326"/>
    </source>
</evidence>
<accession>A0A6J8A8Z9</accession>
<evidence type="ECO:0000259" key="9">
    <source>
        <dbReference type="Pfam" id="PF00759"/>
    </source>
</evidence>
<dbReference type="GO" id="GO:0030245">
    <property type="term" value="P:cellulose catabolic process"/>
    <property type="evidence" value="ECO:0007669"/>
    <property type="project" value="UniProtKB-KW"/>
</dbReference>
<comment type="catalytic activity">
    <reaction evidence="1">
        <text>Endohydrolysis of (1-&gt;4)-beta-D-glucosidic linkages in cellulose, lichenin and cereal beta-D-glucans.</text>
        <dbReference type="EC" id="3.2.1.4"/>
    </reaction>
</comment>
<dbReference type="AlphaFoldDB" id="A0A6J8A8Z9"/>
<evidence type="ECO:0000256" key="7">
    <source>
        <dbReference type="ARBA" id="ARBA00023295"/>
    </source>
</evidence>
<dbReference type="EC" id="3.2.1.4" evidence="3"/>
<dbReference type="EMBL" id="CACVKT020000822">
    <property type="protein sequence ID" value="CAC5363303.1"/>
    <property type="molecule type" value="Genomic_DNA"/>
</dbReference>
<keyword evidence="5" id="KW-0136">Cellulose degradation</keyword>
<dbReference type="Pfam" id="PF00759">
    <property type="entry name" value="Glyco_hydro_9"/>
    <property type="match status" value="1"/>
</dbReference>
<evidence type="ECO:0000256" key="5">
    <source>
        <dbReference type="ARBA" id="ARBA00023001"/>
    </source>
</evidence>